<proteinExistence type="inferred from homology"/>
<keyword evidence="1 4" id="KW-0732">Signal</keyword>
<evidence type="ECO:0000313" key="6">
    <source>
        <dbReference type="EMBL" id="GHD72914.1"/>
    </source>
</evidence>
<reference evidence="7" key="1">
    <citation type="journal article" date="2019" name="Int. J. Syst. Evol. Microbiol.">
        <title>The Global Catalogue of Microorganisms (GCM) 10K type strain sequencing project: providing services to taxonomists for standard genome sequencing and annotation.</title>
        <authorList>
            <consortium name="The Broad Institute Genomics Platform"/>
            <consortium name="The Broad Institute Genome Sequencing Center for Infectious Disease"/>
            <person name="Wu L."/>
            <person name="Ma J."/>
        </authorList>
    </citation>
    <scope>NUCLEOTIDE SEQUENCE [LARGE SCALE GENOMIC DNA]</scope>
    <source>
        <strain evidence="7">KCTC 23713</strain>
    </source>
</reference>
<keyword evidence="4" id="KW-0564">Palmitate</keyword>
<dbReference type="Proteomes" id="UP000662678">
    <property type="component" value="Unassembled WGS sequence"/>
</dbReference>
<organism evidence="6 7">
    <name type="scientific">Vogesella fluminis</name>
    <dbReference type="NCBI Taxonomy" id="1069161"/>
    <lineage>
        <taxon>Bacteria</taxon>
        <taxon>Pseudomonadati</taxon>
        <taxon>Pseudomonadota</taxon>
        <taxon>Betaproteobacteria</taxon>
        <taxon>Neisseriales</taxon>
        <taxon>Chromobacteriaceae</taxon>
        <taxon>Vogesella</taxon>
    </lineage>
</organism>
<keyword evidence="7" id="KW-1185">Reference proteome</keyword>
<comment type="function">
    <text evidence="4">Part of the outer membrane protein assembly complex, which is involved in assembly and insertion of beta-barrel proteins into the outer membrane.</text>
</comment>
<evidence type="ECO:0000256" key="1">
    <source>
        <dbReference type="ARBA" id="ARBA00022729"/>
    </source>
</evidence>
<comment type="subcellular location">
    <subcellularLocation>
        <location evidence="4">Cell outer membrane</location>
        <topology evidence="4">Lipid-anchor</topology>
    </subcellularLocation>
</comment>
<dbReference type="InterPro" id="IPR026592">
    <property type="entry name" value="BamE"/>
</dbReference>
<keyword evidence="4" id="KW-0449">Lipoprotein</keyword>
<name>A0ABQ3H8F7_9NEIS</name>
<dbReference type="EMBL" id="BMYP01000006">
    <property type="protein sequence ID" value="GHD72914.1"/>
    <property type="molecule type" value="Genomic_DNA"/>
</dbReference>
<protein>
    <recommendedName>
        <fullName evidence="4">Outer membrane protein assembly factor BamE</fullName>
    </recommendedName>
</protein>
<dbReference type="PANTHER" id="PTHR37482:SF1">
    <property type="entry name" value="OUTER MEMBRANE PROTEIN ASSEMBLY FACTOR BAME"/>
    <property type="match status" value="1"/>
</dbReference>
<feature type="domain" description="Outer membrane protein assembly factor BamE" evidence="5">
    <location>
        <begin position="54"/>
        <end position="123"/>
    </location>
</feature>
<dbReference type="InterPro" id="IPR037873">
    <property type="entry name" value="BamE-like"/>
</dbReference>
<dbReference type="PANTHER" id="PTHR37482">
    <property type="entry name" value="OUTER MEMBRANE PROTEIN ASSEMBLY FACTOR BAME"/>
    <property type="match status" value="1"/>
</dbReference>
<evidence type="ECO:0000313" key="7">
    <source>
        <dbReference type="Proteomes" id="UP000662678"/>
    </source>
</evidence>
<comment type="caution">
    <text evidence="6">The sequence shown here is derived from an EMBL/GenBank/DDBJ whole genome shotgun (WGS) entry which is preliminary data.</text>
</comment>
<comment type="similarity">
    <text evidence="4">Belongs to the BamE family.</text>
</comment>
<evidence type="ECO:0000259" key="5">
    <source>
        <dbReference type="Pfam" id="PF04355"/>
    </source>
</evidence>
<dbReference type="InterPro" id="IPR007450">
    <property type="entry name" value="BamE_dom"/>
</dbReference>
<dbReference type="Pfam" id="PF04355">
    <property type="entry name" value="BamE"/>
    <property type="match status" value="1"/>
</dbReference>
<dbReference type="PROSITE" id="PS51257">
    <property type="entry name" value="PROKAR_LIPOPROTEIN"/>
    <property type="match status" value="1"/>
</dbReference>
<accession>A0ABQ3H8F7</accession>
<evidence type="ECO:0000256" key="2">
    <source>
        <dbReference type="ARBA" id="ARBA00023136"/>
    </source>
</evidence>
<keyword evidence="2 4" id="KW-0472">Membrane</keyword>
<gene>
    <name evidence="4" type="primary">bamE</name>
    <name evidence="6" type="ORF">GCM10011419_06890</name>
</gene>
<evidence type="ECO:0000256" key="3">
    <source>
        <dbReference type="ARBA" id="ARBA00023237"/>
    </source>
</evidence>
<comment type="subunit">
    <text evidence="4">Part of the Bam complex.</text>
</comment>
<evidence type="ECO:0000256" key="4">
    <source>
        <dbReference type="HAMAP-Rule" id="MF_00925"/>
    </source>
</evidence>
<dbReference type="Gene3D" id="3.30.1450.10">
    <property type="match status" value="1"/>
</dbReference>
<keyword evidence="3 4" id="KW-0998">Cell outer membrane</keyword>
<dbReference type="HAMAP" id="MF_00925">
    <property type="entry name" value="OM_assembly_BamE"/>
    <property type="match status" value="1"/>
</dbReference>
<sequence length="143" mass="16165">MIKPFPGFPNPYGGVVKMFKTISTFFITSLLLSACSSVNPMTWFSPHRMVIQQGNYVTEDAVARVKPGMTRSQVRFLLGTPLLNDIFHADRWDYPYRIERQSQPAEEKRLTVFFDKDTVTRVEGNAFPAARPAIDNPPPAGQN</sequence>